<reference evidence="1 2" key="1">
    <citation type="journal article" date="2012" name="Genome Biol.">
        <title>Genome and low-iron response of an oceanic diatom adapted to chronic iron limitation.</title>
        <authorList>
            <person name="Lommer M."/>
            <person name="Specht M."/>
            <person name="Roy A.S."/>
            <person name="Kraemer L."/>
            <person name="Andreson R."/>
            <person name="Gutowska M.A."/>
            <person name="Wolf J."/>
            <person name="Bergner S.V."/>
            <person name="Schilhabel M.B."/>
            <person name="Klostermeier U.C."/>
            <person name="Beiko R.G."/>
            <person name="Rosenstiel P."/>
            <person name="Hippler M."/>
            <person name="Laroche J."/>
        </authorList>
    </citation>
    <scope>NUCLEOTIDE SEQUENCE [LARGE SCALE GENOMIC DNA]</scope>
    <source>
        <strain evidence="1 2">CCMP1005</strain>
    </source>
</reference>
<organism evidence="1 2">
    <name type="scientific">Thalassiosira oceanica</name>
    <name type="common">Marine diatom</name>
    <dbReference type="NCBI Taxonomy" id="159749"/>
    <lineage>
        <taxon>Eukaryota</taxon>
        <taxon>Sar</taxon>
        <taxon>Stramenopiles</taxon>
        <taxon>Ochrophyta</taxon>
        <taxon>Bacillariophyta</taxon>
        <taxon>Coscinodiscophyceae</taxon>
        <taxon>Thalassiosirophycidae</taxon>
        <taxon>Thalassiosirales</taxon>
        <taxon>Thalassiosiraceae</taxon>
        <taxon>Thalassiosira</taxon>
    </lineage>
</organism>
<name>K0RI45_THAOC</name>
<sequence>FHGRSYDTIRILLEAEAQFRSGTDPQTAVPASDVIPTLPGPAMLCANTRGELPLHFGCMRNETARTIRLLAEADPRAALVRDASGRTPLRWLWIRFVDGLLDRFGGRDTQPSADSPSFYEHEGSVAGSSFPNDFPQDSPTVFSDLGPNMFVFDTEYIRRARIVDRTVDFLRMRHVPSSFEAVEYVAADHGDVNMSTKEEFILYAFEKFVALVYAAFVASEVEEQTPDDEKEVICSNELQEEQGSSIAAPYPTSRFQLWHSLPVTDCDKRFCLVHEACGSSRASCPAAVAKICMRLFPDQLHQLDDDGRLPLHRVALRGLGWEPPSVDVVDSRQALAANETLNLLREVLSISSREAASTYDKNNQLPLHCAVDSMVTSILMGSSRRASLHAEARVTLQTHRHKIVDTAITCLSDLLRANSLALRCKDGKIGLLPFMQAASFDHQHTNQSDVVKYVSDLSKRPGLNVGVGFNSMDNDVVEEDDEEADADHISIIYYLLREDPSAIQCI</sequence>
<dbReference type="eggNOG" id="ENOG502RKZ3">
    <property type="taxonomic scope" value="Eukaryota"/>
</dbReference>
<dbReference type="Proteomes" id="UP000266841">
    <property type="component" value="Unassembled WGS sequence"/>
</dbReference>
<gene>
    <name evidence="1" type="ORF">THAOC_35067</name>
</gene>
<dbReference type="AlphaFoldDB" id="K0RI45"/>
<comment type="caution">
    <text evidence="1">The sequence shown here is derived from an EMBL/GenBank/DDBJ whole genome shotgun (WGS) entry which is preliminary data.</text>
</comment>
<feature type="non-terminal residue" evidence="1">
    <location>
        <position position="1"/>
    </location>
</feature>
<accession>K0RI45</accession>
<proteinExistence type="predicted"/>
<keyword evidence="2" id="KW-1185">Reference proteome</keyword>
<dbReference type="OrthoDB" id="42656at2759"/>
<evidence type="ECO:0000313" key="2">
    <source>
        <dbReference type="Proteomes" id="UP000266841"/>
    </source>
</evidence>
<dbReference type="EMBL" id="AGNL01047854">
    <property type="protein sequence ID" value="EJK46272.1"/>
    <property type="molecule type" value="Genomic_DNA"/>
</dbReference>
<evidence type="ECO:0000313" key="1">
    <source>
        <dbReference type="EMBL" id="EJK46272.1"/>
    </source>
</evidence>
<protein>
    <submittedName>
        <fullName evidence="1">Uncharacterized protein</fullName>
    </submittedName>
</protein>